<accession>A0A2T0GV78</accession>
<comment type="caution">
    <text evidence="1">The sequence shown here is derived from an EMBL/GenBank/DDBJ whole genome shotgun (WGS) entry which is preliminary data.</text>
</comment>
<dbReference type="SFLD" id="SFLDG01140">
    <property type="entry name" value="C2.B:_Phosphomannomutase_and_P"/>
    <property type="match status" value="1"/>
</dbReference>
<dbReference type="InterPro" id="IPR000150">
    <property type="entry name" value="Cof"/>
</dbReference>
<dbReference type="SUPFAM" id="SSF56784">
    <property type="entry name" value="HAD-like"/>
    <property type="match status" value="1"/>
</dbReference>
<dbReference type="PANTHER" id="PTHR10000:SF8">
    <property type="entry name" value="HAD SUPERFAMILY HYDROLASE-LIKE, TYPE 3"/>
    <property type="match status" value="1"/>
</dbReference>
<dbReference type="NCBIfam" id="TIGR00099">
    <property type="entry name" value="Cof-subfamily"/>
    <property type="match status" value="1"/>
</dbReference>
<dbReference type="RefSeq" id="WP_106114126.1">
    <property type="nucleotide sequence ID" value="NZ_PVSR01000021.1"/>
</dbReference>
<dbReference type="GO" id="GO:0016791">
    <property type="term" value="F:phosphatase activity"/>
    <property type="evidence" value="ECO:0007669"/>
    <property type="project" value="TreeGrafter"/>
</dbReference>
<dbReference type="SFLD" id="SFLDS00003">
    <property type="entry name" value="Haloacid_Dehalogenase"/>
    <property type="match status" value="1"/>
</dbReference>
<reference evidence="1 2" key="1">
    <citation type="submission" date="2018-03" db="EMBL/GenBank/DDBJ databases">
        <title>Actinopolyspora mortivallis from Sahara, screening for active biomolecules.</title>
        <authorList>
            <person name="Selama O."/>
            <person name="Wellington E.M.H."/>
            <person name="Hacene H."/>
        </authorList>
    </citation>
    <scope>NUCLEOTIDE SEQUENCE [LARGE SCALE GENOMIC DNA]</scope>
    <source>
        <strain evidence="1 2">M5A</strain>
    </source>
</reference>
<dbReference type="Gene3D" id="3.40.50.1000">
    <property type="entry name" value="HAD superfamily/HAD-like"/>
    <property type="match status" value="1"/>
</dbReference>
<protein>
    <submittedName>
        <fullName evidence="1">HAD family hydrolase</fullName>
    </submittedName>
</protein>
<keyword evidence="2" id="KW-1185">Reference proteome</keyword>
<dbReference type="FunCoup" id="A0A2T0GV78">
    <property type="interactions" value="3"/>
</dbReference>
<dbReference type="CDD" id="cd07516">
    <property type="entry name" value="HAD_Pase"/>
    <property type="match status" value="1"/>
</dbReference>
<dbReference type="Gene3D" id="3.30.1240.10">
    <property type="match status" value="1"/>
</dbReference>
<dbReference type="Proteomes" id="UP000239352">
    <property type="component" value="Unassembled WGS sequence"/>
</dbReference>
<dbReference type="InterPro" id="IPR036412">
    <property type="entry name" value="HAD-like_sf"/>
</dbReference>
<dbReference type="GO" id="GO:0000287">
    <property type="term" value="F:magnesium ion binding"/>
    <property type="evidence" value="ECO:0007669"/>
    <property type="project" value="TreeGrafter"/>
</dbReference>
<dbReference type="STRING" id="1050202.GCA_000384035_03485"/>
<keyword evidence="1" id="KW-0378">Hydrolase</keyword>
<name>A0A2T0GV78_ACTMO</name>
<dbReference type="Pfam" id="PF08282">
    <property type="entry name" value="Hydrolase_3"/>
    <property type="match status" value="1"/>
</dbReference>
<dbReference type="EMBL" id="PVSR01000021">
    <property type="protein sequence ID" value="PRW63004.1"/>
    <property type="molecule type" value="Genomic_DNA"/>
</dbReference>
<dbReference type="InterPro" id="IPR006379">
    <property type="entry name" value="HAD-SF_hydro_IIB"/>
</dbReference>
<dbReference type="PANTHER" id="PTHR10000">
    <property type="entry name" value="PHOSPHOSERINE PHOSPHATASE"/>
    <property type="match status" value="1"/>
</dbReference>
<dbReference type="InterPro" id="IPR023214">
    <property type="entry name" value="HAD_sf"/>
</dbReference>
<dbReference type="InParanoid" id="A0A2T0GV78"/>
<sequence>MRQPCLVASDLDGTLLDPSERVSARTAERARAVDAAGVPLVLVTGRPPRWVPRIVGELGVAGPVVCSNGAVHYDAATDTVVGSDPLAPETLREATGALRRALPGCSFGVERSTGAARDRVDEQFLGEPDFHRCWPNPDLRVTPVEKFVGAPADKLLVLHEHLSSARMAAVAEQVLGEGVRVTYSTGSGLLELSAAGVDKASGLARVAGQLGVAAEDVLAFGDMPNDVPMLEWAGHGVAMGNAHPEVRQTADEVTADNAADGVAAVLERWW</sequence>
<organism evidence="1 2">
    <name type="scientific">Actinopolyspora mortivallis</name>
    <dbReference type="NCBI Taxonomy" id="33906"/>
    <lineage>
        <taxon>Bacteria</taxon>
        <taxon>Bacillati</taxon>
        <taxon>Actinomycetota</taxon>
        <taxon>Actinomycetes</taxon>
        <taxon>Actinopolysporales</taxon>
        <taxon>Actinopolysporaceae</taxon>
        <taxon>Actinopolyspora</taxon>
    </lineage>
</organism>
<dbReference type="GO" id="GO:0005829">
    <property type="term" value="C:cytosol"/>
    <property type="evidence" value="ECO:0007669"/>
    <property type="project" value="TreeGrafter"/>
</dbReference>
<dbReference type="NCBIfam" id="TIGR01484">
    <property type="entry name" value="HAD-SF-IIB"/>
    <property type="match status" value="1"/>
</dbReference>
<gene>
    <name evidence="1" type="ORF">CEP50_12485</name>
</gene>
<evidence type="ECO:0000313" key="2">
    <source>
        <dbReference type="Proteomes" id="UP000239352"/>
    </source>
</evidence>
<proteinExistence type="predicted"/>
<dbReference type="AlphaFoldDB" id="A0A2T0GV78"/>
<evidence type="ECO:0000313" key="1">
    <source>
        <dbReference type="EMBL" id="PRW63004.1"/>
    </source>
</evidence>